<protein>
    <recommendedName>
        <fullName evidence="1">N-acetyltransferase domain-containing protein</fullName>
    </recommendedName>
</protein>
<dbReference type="InterPro" id="IPR016181">
    <property type="entry name" value="Acyl_CoA_acyltransferase"/>
</dbReference>
<evidence type="ECO:0000313" key="2">
    <source>
        <dbReference type="EMBL" id="GAA2525347.1"/>
    </source>
</evidence>
<evidence type="ECO:0000259" key="1">
    <source>
        <dbReference type="PROSITE" id="PS51186"/>
    </source>
</evidence>
<dbReference type="Gene3D" id="3.40.630.30">
    <property type="match status" value="1"/>
</dbReference>
<dbReference type="PROSITE" id="PS51186">
    <property type="entry name" value="GNAT"/>
    <property type="match status" value="1"/>
</dbReference>
<evidence type="ECO:0000313" key="3">
    <source>
        <dbReference type="Proteomes" id="UP001499978"/>
    </source>
</evidence>
<proteinExistence type="predicted"/>
<dbReference type="EMBL" id="BAAARY010000011">
    <property type="protein sequence ID" value="GAA2525347.1"/>
    <property type="molecule type" value="Genomic_DNA"/>
</dbReference>
<comment type="caution">
    <text evidence="2">The sequence shown here is derived from an EMBL/GenBank/DDBJ whole genome shotgun (WGS) entry which is preliminary data.</text>
</comment>
<name>A0ABP6AW24_9ACTN</name>
<gene>
    <name evidence="2" type="ORF">GCM10010201_24990</name>
</gene>
<keyword evidence="3" id="KW-1185">Reference proteome</keyword>
<feature type="domain" description="N-acetyltransferase" evidence="1">
    <location>
        <begin position="120"/>
        <end position="253"/>
    </location>
</feature>
<dbReference type="SUPFAM" id="SSF55729">
    <property type="entry name" value="Acyl-CoA N-acyltransferases (Nat)"/>
    <property type="match status" value="1"/>
</dbReference>
<dbReference type="Proteomes" id="UP001499978">
    <property type="component" value="Unassembled WGS sequence"/>
</dbReference>
<sequence>MDRNVTDRERLLAAFDAQVRAGASGPSQMRVGSLTVATGPDGGQVVGVAATTETGSLAARLREVFADRGEQIQWPLYGHDRVGDLANRLRDAGFVAAAPETLMVARSRTAARAATDLRGVTARAGAEPDLPAVAAAHAQLLGGAQEQLLPVFTARLASDRWRLFVGDAGGQVVSAGWLDVAPGGDFGVLYGGMTLPQWRGRGGYRAVVAARARAAARRAPLVCVEASEASRQVLAGMGFEELTTVTTWRWAPR</sequence>
<accession>A0ABP6AW24</accession>
<organism evidence="2 3">
    <name type="scientific">Pilimelia columellifera subsp. columellifera</name>
    <dbReference type="NCBI Taxonomy" id="706583"/>
    <lineage>
        <taxon>Bacteria</taxon>
        <taxon>Bacillati</taxon>
        <taxon>Actinomycetota</taxon>
        <taxon>Actinomycetes</taxon>
        <taxon>Micromonosporales</taxon>
        <taxon>Micromonosporaceae</taxon>
        <taxon>Pilimelia</taxon>
    </lineage>
</organism>
<reference evidence="3" key="1">
    <citation type="journal article" date="2019" name="Int. J. Syst. Evol. Microbiol.">
        <title>The Global Catalogue of Microorganisms (GCM) 10K type strain sequencing project: providing services to taxonomists for standard genome sequencing and annotation.</title>
        <authorList>
            <consortium name="The Broad Institute Genomics Platform"/>
            <consortium name="The Broad Institute Genome Sequencing Center for Infectious Disease"/>
            <person name="Wu L."/>
            <person name="Ma J."/>
        </authorList>
    </citation>
    <scope>NUCLEOTIDE SEQUENCE [LARGE SCALE GENOMIC DNA]</scope>
    <source>
        <strain evidence="3">JCM 3367</strain>
    </source>
</reference>
<dbReference type="InterPro" id="IPR000182">
    <property type="entry name" value="GNAT_dom"/>
</dbReference>